<proteinExistence type="predicted"/>
<gene>
    <name evidence="2" type="ORF">FE795_08410</name>
</gene>
<organism evidence="2 3">
    <name type="scientific">Alcaligenes ammonioxydans</name>
    <dbReference type="NCBI Taxonomy" id="2582914"/>
    <lineage>
        <taxon>Bacteria</taxon>
        <taxon>Pseudomonadati</taxon>
        <taxon>Pseudomonadota</taxon>
        <taxon>Betaproteobacteria</taxon>
        <taxon>Burkholderiales</taxon>
        <taxon>Alcaligenaceae</taxon>
        <taxon>Alcaligenes</taxon>
    </lineage>
</organism>
<dbReference type="RefSeq" id="WP_219236074.1">
    <property type="nucleotide sequence ID" value="NZ_CP049362.1"/>
</dbReference>
<evidence type="ECO:0008006" key="4">
    <source>
        <dbReference type="Google" id="ProtNLM"/>
    </source>
</evidence>
<evidence type="ECO:0000313" key="2">
    <source>
        <dbReference type="EMBL" id="QXX79037.1"/>
    </source>
</evidence>
<evidence type="ECO:0000313" key="3">
    <source>
        <dbReference type="Proteomes" id="UP000826050"/>
    </source>
</evidence>
<reference evidence="2 3" key="1">
    <citation type="submission" date="2020-02" db="EMBL/GenBank/DDBJ databases">
        <title>Partial ammonium oxidation to N2 by heterotrophic bacteria.</title>
        <authorList>
            <person name="Wu M."/>
        </authorList>
    </citation>
    <scope>NUCLEOTIDE SEQUENCE [LARGE SCALE GENOMIC DNA]</scope>
    <source>
        <strain evidence="2 3">HO-1</strain>
    </source>
</reference>
<dbReference type="Proteomes" id="UP000826050">
    <property type="component" value="Chromosome"/>
</dbReference>
<sequence>MIAPRSRFWLCVTLALWSAVAYSQNDRILSTRTQPAAPPPIAPIPPAASVLNYGATLLSPQYRGVRLHIELIGWNTQNEPNEGEMGTPARQNNLFIILHYRYTNTSGRPLNPQVHRPRLFLANAAGQKFAPNRRASQDYRYAHDLDTVGPDKINPGVSVSDVAVFEVSPALFQADRWSIVVQEGQVIRIPLSVIPKKTAVPAE</sequence>
<feature type="chain" id="PRO_5045226863" description="DUF4352 domain-containing protein" evidence="1">
    <location>
        <begin position="24"/>
        <end position="203"/>
    </location>
</feature>
<evidence type="ECO:0000256" key="1">
    <source>
        <dbReference type="SAM" id="SignalP"/>
    </source>
</evidence>
<name>A0ABX8SSM3_9BURK</name>
<feature type="signal peptide" evidence="1">
    <location>
        <begin position="1"/>
        <end position="23"/>
    </location>
</feature>
<accession>A0ABX8SSM3</accession>
<keyword evidence="1" id="KW-0732">Signal</keyword>
<dbReference type="EMBL" id="CP049362">
    <property type="protein sequence ID" value="QXX79037.1"/>
    <property type="molecule type" value="Genomic_DNA"/>
</dbReference>
<protein>
    <recommendedName>
        <fullName evidence="4">DUF4352 domain-containing protein</fullName>
    </recommendedName>
</protein>
<keyword evidence="3" id="KW-1185">Reference proteome</keyword>